<evidence type="ECO:0000259" key="1">
    <source>
        <dbReference type="Pfam" id="PF20240"/>
    </source>
</evidence>
<dbReference type="InterPro" id="IPR046532">
    <property type="entry name" value="DUF6597"/>
</dbReference>
<dbReference type="Pfam" id="PF20240">
    <property type="entry name" value="DUF6597"/>
    <property type="match status" value="1"/>
</dbReference>
<proteinExistence type="predicted"/>
<reference evidence="2 3" key="1">
    <citation type="submission" date="2019-10" db="EMBL/GenBank/DDBJ databases">
        <title>Description of Paenibacillus humi sp. nov.</title>
        <authorList>
            <person name="Carlier A."/>
            <person name="Qi S."/>
        </authorList>
    </citation>
    <scope>NUCLEOTIDE SEQUENCE [LARGE SCALE GENOMIC DNA]</scope>
    <source>
        <strain evidence="2 3">LMG 31461</strain>
    </source>
</reference>
<evidence type="ECO:0000313" key="3">
    <source>
        <dbReference type="Proteomes" id="UP000653578"/>
    </source>
</evidence>
<gene>
    <name evidence="2" type="ORF">GC096_14945</name>
</gene>
<accession>A0ABX1XBG2</accession>
<organism evidence="2 3">
    <name type="scientific">Paenibacillus plantarum</name>
    <dbReference type="NCBI Taxonomy" id="2654975"/>
    <lineage>
        <taxon>Bacteria</taxon>
        <taxon>Bacillati</taxon>
        <taxon>Bacillota</taxon>
        <taxon>Bacilli</taxon>
        <taxon>Bacillales</taxon>
        <taxon>Paenibacillaceae</taxon>
        <taxon>Paenibacillus</taxon>
    </lineage>
</organism>
<dbReference type="RefSeq" id="WP_171631292.1">
    <property type="nucleotide sequence ID" value="NZ_WHNY01000043.1"/>
</dbReference>
<comment type="caution">
    <text evidence="2">The sequence shown here is derived from an EMBL/GenBank/DDBJ whole genome shotgun (WGS) entry which is preliminary data.</text>
</comment>
<feature type="domain" description="DUF6597" evidence="1">
    <location>
        <begin position="24"/>
        <end position="123"/>
    </location>
</feature>
<name>A0ABX1XBG2_9BACL</name>
<keyword evidence="3" id="KW-1185">Reference proteome</keyword>
<dbReference type="EMBL" id="WHNY01000043">
    <property type="protein sequence ID" value="NOU65329.1"/>
    <property type="molecule type" value="Genomic_DNA"/>
</dbReference>
<dbReference type="Proteomes" id="UP000653578">
    <property type="component" value="Unassembled WGS sequence"/>
</dbReference>
<protein>
    <recommendedName>
        <fullName evidence="1">DUF6597 domain-containing protein</fullName>
    </recommendedName>
</protein>
<evidence type="ECO:0000313" key="2">
    <source>
        <dbReference type="EMBL" id="NOU65329.1"/>
    </source>
</evidence>
<sequence>MPIYCPIQPPVFLKETPNPNYVYREYAPSKALVPYIACYWKLDFRTDDGKDLLHRIIPDGCADIIIDMNPASTSQGAFVTGLMTSFETMNLSSDCSLFGIRFYPHKMRYFIKYPVSELTGYQVLLEDVWGNEADLVANELRSAQTLLDAIVRLEVRLQNVLLRNEYEFESPLRVALCVMGTTINLTLFTPLNDYTEWCQIRFGLEVVRFLQAEMLLLER</sequence>